<evidence type="ECO:0000313" key="2">
    <source>
        <dbReference type="EMBL" id="KAF8407235.1"/>
    </source>
</evidence>
<dbReference type="OrthoDB" id="6424451at2759"/>
<comment type="caution">
    <text evidence="2">The sequence shown here is derived from an EMBL/GenBank/DDBJ whole genome shotgun (WGS) entry which is preliminary data.</text>
</comment>
<dbReference type="PANTHER" id="PTHR11220">
    <property type="entry name" value="HEME-BINDING PROTEIN-RELATED"/>
    <property type="match status" value="1"/>
</dbReference>
<protein>
    <submittedName>
        <fullName evidence="2">Uncharacterized protein</fullName>
    </submittedName>
</protein>
<accession>A0A834ZKA2</accession>
<dbReference type="Proteomes" id="UP000655225">
    <property type="component" value="Unassembled WGS sequence"/>
</dbReference>
<dbReference type="EMBL" id="JABCRI010000004">
    <property type="protein sequence ID" value="KAF8407235.1"/>
    <property type="molecule type" value="Genomic_DNA"/>
</dbReference>
<comment type="similarity">
    <text evidence="1">Belongs to the HEBP family.</text>
</comment>
<evidence type="ECO:0000256" key="1">
    <source>
        <dbReference type="ARBA" id="ARBA00009817"/>
    </source>
</evidence>
<dbReference type="SUPFAM" id="SSF55136">
    <property type="entry name" value="Probable bacterial effector-binding domain"/>
    <property type="match status" value="1"/>
</dbReference>
<name>A0A834ZKA2_TETSI</name>
<keyword evidence="3" id="KW-1185">Reference proteome</keyword>
<reference evidence="2 3" key="1">
    <citation type="submission" date="2020-04" db="EMBL/GenBank/DDBJ databases">
        <title>Plant Genome Project.</title>
        <authorList>
            <person name="Zhang R.-G."/>
        </authorList>
    </citation>
    <scope>NUCLEOTIDE SEQUENCE [LARGE SCALE GENOMIC DNA]</scope>
    <source>
        <strain evidence="2">YNK0</strain>
        <tissue evidence="2">Leaf</tissue>
    </source>
</reference>
<dbReference type="InterPro" id="IPR006917">
    <property type="entry name" value="SOUL_heme-bd"/>
</dbReference>
<organism evidence="2 3">
    <name type="scientific">Tetracentron sinense</name>
    <name type="common">Spur-leaf</name>
    <dbReference type="NCBI Taxonomy" id="13715"/>
    <lineage>
        <taxon>Eukaryota</taxon>
        <taxon>Viridiplantae</taxon>
        <taxon>Streptophyta</taxon>
        <taxon>Embryophyta</taxon>
        <taxon>Tracheophyta</taxon>
        <taxon>Spermatophyta</taxon>
        <taxon>Magnoliopsida</taxon>
        <taxon>Trochodendrales</taxon>
        <taxon>Trochodendraceae</taxon>
        <taxon>Tetracentron</taxon>
    </lineage>
</organism>
<gene>
    <name evidence="2" type="ORF">HHK36_006362</name>
</gene>
<proteinExistence type="inferred from homology"/>
<dbReference type="Gene3D" id="3.20.80.10">
    <property type="entry name" value="Regulatory factor, effector binding domain"/>
    <property type="match status" value="1"/>
</dbReference>
<dbReference type="AlphaFoldDB" id="A0A834ZKA2"/>
<evidence type="ECO:0000313" key="3">
    <source>
        <dbReference type="Proteomes" id="UP000655225"/>
    </source>
</evidence>
<dbReference type="PANTHER" id="PTHR11220:SF58">
    <property type="entry name" value="SOUL HEME-BINDING FAMILY PROTEIN"/>
    <property type="match status" value="1"/>
</dbReference>
<sequence length="97" mass="10674">MATANETPAEKIAMTTLVVTKTGGDGSGGENKMVTMQFLLSSKYTKAEEALKPVDESVVIKEDDERKYGVVKFGGLTTDEMVKETVEKLKKSLERWV</sequence>
<dbReference type="InterPro" id="IPR011256">
    <property type="entry name" value="Reg_factor_effector_dom_sf"/>
</dbReference>
<dbReference type="Pfam" id="PF04832">
    <property type="entry name" value="SOUL"/>
    <property type="match status" value="1"/>
</dbReference>